<evidence type="ECO:0000259" key="3">
    <source>
        <dbReference type="PROSITE" id="PS50011"/>
    </source>
</evidence>
<protein>
    <recommendedName>
        <fullName evidence="3">Protein kinase domain-containing protein</fullName>
    </recommendedName>
</protein>
<evidence type="ECO:0000313" key="4">
    <source>
        <dbReference type="EMBL" id="VAI33316.1"/>
    </source>
</evidence>
<dbReference type="PROSITE" id="PS50011">
    <property type="entry name" value="PROTEIN_KINASE_DOM"/>
    <property type="match status" value="1"/>
</dbReference>
<dbReference type="Gramene" id="TRITD5Bv1G142000.1">
    <property type="protein sequence ID" value="TRITD5Bv1G142000.1"/>
    <property type="gene ID" value="TRITD5Bv1G142000"/>
</dbReference>
<dbReference type="PANTHER" id="PTHR27005">
    <property type="entry name" value="WALL-ASSOCIATED RECEPTOR KINASE-LIKE 21"/>
    <property type="match status" value="1"/>
</dbReference>
<dbReference type="PANTHER" id="PTHR27005:SF479">
    <property type="entry name" value="OS06G0706600 PROTEIN"/>
    <property type="match status" value="1"/>
</dbReference>
<accession>A0A9R1AMJ9</accession>
<dbReference type="GO" id="GO:0005524">
    <property type="term" value="F:ATP binding"/>
    <property type="evidence" value="ECO:0007669"/>
    <property type="project" value="UniProtKB-KW"/>
</dbReference>
<dbReference type="Pfam" id="PF00069">
    <property type="entry name" value="Pkinase"/>
    <property type="match status" value="1"/>
</dbReference>
<dbReference type="InterPro" id="IPR011009">
    <property type="entry name" value="Kinase-like_dom_sf"/>
</dbReference>
<dbReference type="InterPro" id="IPR045274">
    <property type="entry name" value="WAK-like"/>
</dbReference>
<evidence type="ECO:0000256" key="1">
    <source>
        <dbReference type="ARBA" id="ARBA00022741"/>
    </source>
</evidence>
<dbReference type="SUPFAM" id="SSF56112">
    <property type="entry name" value="Protein kinase-like (PK-like)"/>
    <property type="match status" value="1"/>
</dbReference>
<dbReference type="EMBL" id="LT934120">
    <property type="protein sequence ID" value="VAI33316.1"/>
    <property type="molecule type" value="Genomic_DNA"/>
</dbReference>
<dbReference type="GO" id="GO:0007166">
    <property type="term" value="P:cell surface receptor signaling pathway"/>
    <property type="evidence" value="ECO:0007669"/>
    <property type="project" value="InterPro"/>
</dbReference>
<reference evidence="4 5" key="1">
    <citation type="submission" date="2017-09" db="EMBL/GenBank/DDBJ databases">
        <authorList>
            <consortium name="International Durum Wheat Genome Sequencing Consortium (IDWGSC)"/>
            <person name="Milanesi L."/>
        </authorList>
    </citation>
    <scope>NUCLEOTIDE SEQUENCE [LARGE SCALE GENOMIC DNA]</scope>
    <source>
        <strain evidence="5">cv. Svevo</strain>
    </source>
</reference>
<dbReference type="InterPro" id="IPR008271">
    <property type="entry name" value="Ser/Thr_kinase_AS"/>
</dbReference>
<keyword evidence="1" id="KW-0547">Nucleotide-binding</keyword>
<organism evidence="4 5">
    <name type="scientific">Triticum turgidum subsp. durum</name>
    <name type="common">Durum wheat</name>
    <name type="synonym">Triticum durum</name>
    <dbReference type="NCBI Taxonomy" id="4567"/>
    <lineage>
        <taxon>Eukaryota</taxon>
        <taxon>Viridiplantae</taxon>
        <taxon>Streptophyta</taxon>
        <taxon>Embryophyta</taxon>
        <taxon>Tracheophyta</taxon>
        <taxon>Spermatophyta</taxon>
        <taxon>Magnoliopsida</taxon>
        <taxon>Liliopsida</taxon>
        <taxon>Poales</taxon>
        <taxon>Poaceae</taxon>
        <taxon>BOP clade</taxon>
        <taxon>Pooideae</taxon>
        <taxon>Triticodae</taxon>
        <taxon>Triticeae</taxon>
        <taxon>Triticinae</taxon>
        <taxon>Triticum</taxon>
    </lineage>
</organism>
<dbReference type="Proteomes" id="UP000324705">
    <property type="component" value="Chromosome 5B"/>
</dbReference>
<dbReference type="AlphaFoldDB" id="A0A9R1AMJ9"/>
<dbReference type="Gene3D" id="1.10.510.10">
    <property type="entry name" value="Transferase(Phosphotransferase) domain 1"/>
    <property type="match status" value="1"/>
</dbReference>
<dbReference type="PROSITE" id="PS00108">
    <property type="entry name" value="PROTEIN_KINASE_ST"/>
    <property type="match status" value="1"/>
</dbReference>
<dbReference type="GO" id="GO:0004674">
    <property type="term" value="F:protein serine/threonine kinase activity"/>
    <property type="evidence" value="ECO:0007669"/>
    <property type="project" value="TreeGrafter"/>
</dbReference>
<keyword evidence="5" id="KW-1185">Reference proteome</keyword>
<dbReference type="InterPro" id="IPR000719">
    <property type="entry name" value="Prot_kinase_dom"/>
</dbReference>
<keyword evidence="2" id="KW-0067">ATP-binding</keyword>
<evidence type="ECO:0000256" key="2">
    <source>
        <dbReference type="ARBA" id="ARBA00022840"/>
    </source>
</evidence>
<feature type="domain" description="Protein kinase" evidence="3">
    <location>
        <begin position="1"/>
        <end position="193"/>
    </location>
</feature>
<dbReference type="FunFam" id="1.10.510.10:FF:000084">
    <property type="entry name" value="Wall-associated receptor kinase 2"/>
    <property type="match status" value="1"/>
</dbReference>
<evidence type="ECO:0000313" key="5">
    <source>
        <dbReference type="Proteomes" id="UP000324705"/>
    </source>
</evidence>
<dbReference type="GO" id="GO:0005886">
    <property type="term" value="C:plasma membrane"/>
    <property type="evidence" value="ECO:0007669"/>
    <property type="project" value="TreeGrafter"/>
</dbReference>
<dbReference type="OMA" id="CGDNRQS"/>
<sequence length="235" mass="26151">MCIPLSTRLGIAHESADALAYLHSSTSTPILHGDVKSSNILLDTDHQAKVFDFGASILAPTDKSQFITLVHGTCGYLDPKYMQTNLLTDKSDVYSFGVVLLELLTAKLPFNFNPDVPAHEKSLSMMFMYAMKENKLDQILDIEIKDGDNTEIIKEIAELAVRCLEMCGDNRQSMKEVAEKLDSLRKVMQHPWVQRNPEETECLLGEASSMASSTITSVAYFSIEKKVVNDLQSGR</sequence>
<name>A0A9R1AMJ9_TRITD</name>
<proteinExistence type="predicted"/>
<gene>
    <name evidence="4" type="ORF">TRITD_5Bv1G142000</name>
</gene>